<organism evidence="1 2">
    <name type="scientific">Rhodococcus qingshengii</name>
    <dbReference type="NCBI Taxonomy" id="334542"/>
    <lineage>
        <taxon>Bacteria</taxon>
        <taxon>Bacillati</taxon>
        <taxon>Actinomycetota</taxon>
        <taxon>Actinomycetes</taxon>
        <taxon>Mycobacteriales</taxon>
        <taxon>Nocardiaceae</taxon>
        <taxon>Rhodococcus</taxon>
        <taxon>Rhodococcus erythropolis group</taxon>
    </lineage>
</organism>
<proteinExistence type="predicted"/>
<accession>A0A2A5J592</accession>
<dbReference type="Proteomes" id="UP000230886">
    <property type="component" value="Unassembled WGS sequence"/>
</dbReference>
<name>A0A2A5J592_RHOSG</name>
<protein>
    <submittedName>
        <fullName evidence="1">Uncharacterized protein</fullName>
    </submittedName>
</protein>
<dbReference type="Gene3D" id="1.10.260.40">
    <property type="entry name" value="lambda repressor-like DNA-binding domains"/>
    <property type="match status" value="1"/>
</dbReference>
<dbReference type="InterPro" id="IPR010982">
    <property type="entry name" value="Lambda_DNA-bd_dom_sf"/>
</dbReference>
<sequence>MSAMSLSARVQKLFDAANSAGRTDTAESVAAAVGAALSRTLSRADIQALLDGADTPDNEVLTAVAAHFEAPASYLTGTPEEQADYDAQLDFYFSLTTSQLSTIALRARNANMPSAAVNALTNLINETHEKYGDPNGQDS</sequence>
<gene>
    <name evidence="1" type="ORF">CHR55_26075</name>
</gene>
<evidence type="ECO:0000313" key="1">
    <source>
        <dbReference type="EMBL" id="PCK24359.1"/>
    </source>
</evidence>
<evidence type="ECO:0000313" key="2">
    <source>
        <dbReference type="Proteomes" id="UP000230886"/>
    </source>
</evidence>
<reference evidence="1 2" key="1">
    <citation type="submission" date="2017-07" db="EMBL/GenBank/DDBJ databases">
        <title>Draft sequence of Rhodococcus enclensis 23b-28.</title>
        <authorList>
            <person name="Besaury L."/>
            <person name="Sancelme M."/>
            <person name="Amato P."/>
            <person name="Lallement A."/>
            <person name="Delort A.-M."/>
        </authorList>
    </citation>
    <scope>NUCLEOTIDE SEQUENCE [LARGE SCALE GENOMIC DNA]</scope>
    <source>
        <strain evidence="1 2">23b-28</strain>
    </source>
</reference>
<dbReference type="AlphaFoldDB" id="A0A2A5J592"/>
<dbReference type="EMBL" id="NOVD01000031">
    <property type="protein sequence ID" value="PCK24359.1"/>
    <property type="molecule type" value="Genomic_DNA"/>
</dbReference>
<dbReference type="GO" id="GO:0003677">
    <property type="term" value="F:DNA binding"/>
    <property type="evidence" value="ECO:0007669"/>
    <property type="project" value="InterPro"/>
</dbReference>
<comment type="caution">
    <text evidence="1">The sequence shown here is derived from an EMBL/GenBank/DDBJ whole genome shotgun (WGS) entry which is preliminary data.</text>
</comment>